<name>A0A9D4LC15_DREPO</name>
<accession>A0A9D4LC15</accession>
<dbReference type="PANTHER" id="PTHR24024">
    <property type="entry name" value="PULMONARY SURFACTANT-ASSOCIATED PROTEIN A"/>
    <property type="match status" value="1"/>
</dbReference>
<organism evidence="1 2">
    <name type="scientific">Dreissena polymorpha</name>
    <name type="common">Zebra mussel</name>
    <name type="synonym">Mytilus polymorpha</name>
    <dbReference type="NCBI Taxonomy" id="45954"/>
    <lineage>
        <taxon>Eukaryota</taxon>
        <taxon>Metazoa</taxon>
        <taxon>Spiralia</taxon>
        <taxon>Lophotrochozoa</taxon>
        <taxon>Mollusca</taxon>
        <taxon>Bivalvia</taxon>
        <taxon>Autobranchia</taxon>
        <taxon>Heteroconchia</taxon>
        <taxon>Euheterodonta</taxon>
        <taxon>Imparidentia</taxon>
        <taxon>Neoheterodontei</taxon>
        <taxon>Myida</taxon>
        <taxon>Dreissenoidea</taxon>
        <taxon>Dreissenidae</taxon>
        <taxon>Dreissena</taxon>
    </lineage>
</organism>
<sequence>MYGAEYETQCSPVLNHLHDRDVPCAVCFVRLKTTLMIPGRVSCFSCWTKEYRGYLMAEYEKLHGKGYVCIDKHPESRDAGFSNGNGALFYLTESRCGSLRCPPYSRATLRRLFNNLIDMSVIHEAIKYGMHIYRA</sequence>
<evidence type="ECO:0000313" key="1">
    <source>
        <dbReference type="EMBL" id="KAH3855340.1"/>
    </source>
</evidence>
<proteinExistence type="predicted"/>
<keyword evidence="2" id="KW-1185">Reference proteome</keyword>
<reference evidence="1" key="1">
    <citation type="journal article" date="2019" name="bioRxiv">
        <title>The Genome of the Zebra Mussel, Dreissena polymorpha: A Resource for Invasive Species Research.</title>
        <authorList>
            <person name="McCartney M.A."/>
            <person name="Auch B."/>
            <person name="Kono T."/>
            <person name="Mallez S."/>
            <person name="Zhang Y."/>
            <person name="Obille A."/>
            <person name="Becker A."/>
            <person name="Abrahante J.E."/>
            <person name="Garbe J."/>
            <person name="Badalamenti J.P."/>
            <person name="Herman A."/>
            <person name="Mangelson H."/>
            <person name="Liachko I."/>
            <person name="Sullivan S."/>
            <person name="Sone E.D."/>
            <person name="Koren S."/>
            <person name="Silverstein K.A.T."/>
            <person name="Beckman K.B."/>
            <person name="Gohl D.M."/>
        </authorList>
    </citation>
    <scope>NUCLEOTIDE SEQUENCE</scope>
    <source>
        <strain evidence="1">Duluth1</strain>
        <tissue evidence="1">Whole animal</tissue>
    </source>
</reference>
<dbReference type="Proteomes" id="UP000828390">
    <property type="component" value="Unassembled WGS sequence"/>
</dbReference>
<dbReference type="AlphaFoldDB" id="A0A9D4LC15"/>
<reference evidence="1" key="2">
    <citation type="submission" date="2020-11" db="EMBL/GenBank/DDBJ databases">
        <authorList>
            <person name="McCartney M.A."/>
            <person name="Auch B."/>
            <person name="Kono T."/>
            <person name="Mallez S."/>
            <person name="Becker A."/>
            <person name="Gohl D.M."/>
            <person name="Silverstein K.A.T."/>
            <person name="Koren S."/>
            <person name="Bechman K.B."/>
            <person name="Herman A."/>
            <person name="Abrahante J.E."/>
            <person name="Garbe J."/>
        </authorList>
    </citation>
    <scope>NUCLEOTIDE SEQUENCE</scope>
    <source>
        <strain evidence="1">Duluth1</strain>
        <tissue evidence="1">Whole animal</tissue>
    </source>
</reference>
<comment type="caution">
    <text evidence="1">The sequence shown here is derived from an EMBL/GenBank/DDBJ whole genome shotgun (WGS) entry which is preliminary data.</text>
</comment>
<gene>
    <name evidence="1" type="ORF">DPMN_097907</name>
</gene>
<dbReference type="EMBL" id="JAIWYP010000003">
    <property type="protein sequence ID" value="KAH3855340.1"/>
    <property type="molecule type" value="Genomic_DNA"/>
</dbReference>
<dbReference type="GO" id="GO:0005615">
    <property type="term" value="C:extracellular space"/>
    <property type="evidence" value="ECO:0007669"/>
    <property type="project" value="TreeGrafter"/>
</dbReference>
<protein>
    <submittedName>
        <fullName evidence="1">Uncharacterized protein</fullName>
    </submittedName>
</protein>
<evidence type="ECO:0000313" key="2">
    <source>
        <dbReference type="Proteomes" id="UP000828390"/>
    </source>
</evidence>
<dbReference type="PANTHER" id="PTHR24024:SF18">
    <property type="entry name" value="SHORT-CHAIN COLLAGEN C4-LIKE"/>
    <property type="match status" value="1"/>
</dbReference>
<dbReference type="InterPro" id="IPR051077">
    <property type="entry name" value="Ca-dependent_lectin"/>
</dbReference>